<dbReference type="AlphaFoldDB" id="A0A395JII7"/>
<comment type="caution">
    <text evidence="1">The sequence shown here is derived from an EMBL/GenBank/DDBJ whole genome shotgun (WGS) entry which is preliminary data.</text>
</comment>
<accession>A0A395JII7</accession>
<evidence type="ECO:0000313" key="1">
    <source>
        <dbReference type="EMBL" id="RBP50593.1"/>
    </source>
</evidence>
<reference evidence="1 2" key="1">
    <citation type="submission" date="2018-06" db="EMBL/GenBank/DDBJ databases">
        <title>Genomic Encyclopedia of Type Strains, Phase IV (KMG-IV): sequencing the most valuable type-strain genomes for metagenomic binning, comparative biology and taxonomic classification.</title>
        <authorList>
            <person name="Goeker M."/>
        </authorList>
    </citation>
    <scope>NUCLEOTIDE SEQUENCE [LARGE SCALE GENOMIC DNA]</scope>
    <source>
        <strain evidence="1 2">DSM 24032</strain>
    </source>
</reference>
<sequence length="436" mass="48372">MYYGQGEMMYSWAVRMLEARCAVLLEQDKECVAIPTSSEQMRSNSSLHRTAMLDLFRDNVERLVLEHSSPSSLNRNFLHEDAINVFISADFFAAIHLPNRQGMRGRVISAGDAFSGTLSINKKSIKAERARTITSSADIDWWTRSAANKPYTEVHFAPAWRIYDVVLDASDNEKLEIDSPLPWHTGPFELKKIDTLTGEIVTDETAKEGVIAFGAFTAIARAGGAYAMMNNAWPVNFGEDTGPNNYGTRTQPVVIASESANVIYNSSKIFEGTAGKQDFDTKWLVRRVAPITIVDGGNITIHGHFGDAEAARAGRSNKQRRSFIPVDTALYYDIDFRKTTVSSSSNMYLRTAAIFSRKQGYNQLGWSHENSFSARHQGSVSHEGSRSTKVKYSAGAKLNVSLLAEFRGTIYSTGWDATPYTLFAGIAPTALYFTRD</sequence>
<dbReference type="EMBL" id="QNRT01000002">
    <property type="protein sequence ID" value="RBP50593.1"/>
    <property type="molecule type" value="Genomic_DNA"/>
</dbReference>
<protein>
    <submittedName>
        <fullName evidence="1">Uncharacterized protein</fullName>
    </submittedName>
</protein>
<organism evidence="1 2">
    <name type="scientific">Arenicella xantha</name>
    <dbReference type="NCBI Taxonomy" id="644221"/>
    <lineage>
        <taxon>Bacteria</taxon>
        <taxon>Pseudomonadati</taxon>
        <taxon>Pseudomonadota</taxon>
        <taxon>Gammaproteobacteria</taxon>
        <taxon>Arenicellales</taxon>
        <taxon>Arenicellaceae</taxon>
        <taxon>Arenicella</taxon>
    </lineage>
</organism>
<dbReference type="InParanoid" id="A0A395JII7"/>
<name>A0A395JII7_9GAMM</name>
<proteinExistence type="predicted"/>
<gene>
    <name evidence="1" type="ORF">DFR28_1024</name>
</gene>
<evidence type="ECO:0000313" key="2">
    <source>
        <dbReference type="Proteomes" id="UP000253083"/>
    </source>
</evidence>
<dbReference type="Proteomes" id="UP000253083">
    <property type="component" value="Unassembled WGS sequence"/>
</dbReference>
<keyword evidence="2" id="KW-1185">Reference proteome</keyword>